<sequence length="97" mass="10103">MIALGFTHDKEWAPYLGVIGMALAGSGALYVLARGVKEGKRWATSPAILANLIALGVAKYQFEAGLYILAVPMVIVAALIIVGCVKIIKDGAEDSAS</sequence>
<accession>A0A6J6IVD6</accession>
<gene>
    <name evidence="2" type="ORF">UFOPK1946_00993</name>
</gene>
<evidence type="ECO:0000256" key="1">
    <source>
        <dbReference type="SAM" id="Phobius"/>
    </source>
</evidence>
<keyword evidence="1" id="KW-1133">Transmembrane helix</keyword>
<evidence type="ECO:0000313" key="2">
    <source>
        <dbReference type="EMBL" id="CAB4628682.1"/>
    </source>
</evidence>
<proteinExistence type="predicted"/>
<reference evidence="2" key="1">
    <citation type="submission" date="2020-05" db="EMBL/GenBank/DDBJ databases">
        <authorList>
            <person name="Chiriac C."/>
            <person name="Salcher M."/>
            <person name="Ghai R."/>
            <person name="Kavagutti S V."/>
        </authorList>
    </citation>
    <scope>NUCLEOTIDE SEQUENCE</scope>
</reference>
<protein>
    <submittedName>
        <fullName evidence="2">Unannotated protein</fullName>
    </submittedName>
</protein>
<feature type="transmembrane region" description="Helical" evidence="1">
    <location>
        <begin position="12"/>
        <end position="33"/>
    </location>
</feature>
<dbReference type="EMBL" id="CAEZVG010000068">
    <property type="protein sequence ID" value="CAB4628682.1"/>
    <property type="molecule type" value="Genomic_DNA"/>
</dbReference>
<name>A0A6J6IVD6_9ZZZZ</name>
<keyword evidence="1" id="KW-0472">Membrane</keyword>
<organism evidence="2">
    <name type="scientific">freshwater metagenome</name>
    <dbReference type="NCBI Taxonomy" id="449393"/>
    <lineage>
        <taxon>unclassified sequences</taxon>
        <taxon>metagenomes</taxon>
        <taxon>ecological metagenomes</taxon>
    </lineage>
</organism>
<dbReference type="AlphaFoldDB" id="A0A6J6IVD6"/>
<feature type="transmembrane region" description="Helical" evidence="1">
    <location>
        <begin position="66"/>
        <end position="88"/>
    </location>
</feature>
<keyword evidence="1" id="KW-0812">Transmembrane</keyword>